<dbReference type="Proteomes" id="UP000054270">
    <property type="component" value="Unassembled WGS sequence"/>
</dbReference>
<protein>
    <submittedName>
        <fullName evidence="2">Uncharacterized protein</fullName>
    </submittedName>
</protein>
<feature type="region of interest" description="Disordered" evidence="1">
    <location>
        <begin position="170"/>
        <end position="217"/>
    </location>
</feature>
<gene>
    <name evidence="2" type="ORF">HYPSUDRAFT_1053290</name>
</gene>
<evidence type="ECO:0000313" key="2">
    <source>
        <dbReference type="EMBL" id="KJA16887.1"/>
    </source>
</evidence>
<feature type="compositionally biased region" description="Basic and acidic residues" evidence="1">
    <location>
        <begin position="188"/>
        <end position="198"/>
    </location>
</feature>
<accession>A0A0D2KQI5</accession>
<dbReference type="AlphaFoldDB" id="A0A0D2KQI5"/>
<name>A0A0D2KQI5_HYPSF</name>
<reference evidence="3" key="1">
    <citation type="submission" date="2014-04" db="EMBL/GenBank/DDBJ databases">
        <title>Evolutionary Origins and Diversification of the Mycorrhizal Mutualists.</title>
        <authorList>
            <consortium name="DOE Joint Genome Institute"/>
            <consortium name="Mycorrhizal Genomics Consortium"/>
            <person name="Kohler A."/>
            <person name="Kuo A."/>
            <person name="Nagy L.G."/>
            <person name="Floudas D."/>
            <person name="Copeland A."/>
            <person name="Barry K.W."/>
            <person name="Cichocki N."/>
            <person name="Veneault-Fourrey C."/>
            <person name="LaButti K."/>
            <person name="Lindquist E.A."/>
            <person name="Lipzen A."/>
            <person name="Lundell T."/>
            <person name="Morin E."/>
            <person name="Murat C."/>
            <person name="Riley R."/>
            <person name="Ohm R."/>
            <person name="Sun H."/>
            <person name="Tunlid A."/>
            <person name="Henrissat B."/>
            <person name="Grigoriev I.V."/>
            <person name="Hibbett D.S."/>
            <person name="Martin F."/>
        </authorList>
    </citation>
    <scope>NUCLEOTIDE SEQUENCE [LARGE SCALE GENOMIC DNA]</scope>
    <source>
        <strain evidence="3">FD-334 SS-4</strain>
    </source>
</reference>
<dbReference type="EMBL" id="KN817613">
    <property type="protein sequence ID" value="KJA16887.1"/>
    <property type="molecule type" value="Genomic_DNA"/>
</dbReference>
<sequence>MTPQLGDPPHPMRKGRGRAGSLLIPSSCVPGGQLGTSEACSSATGSPCTYVFLSLDPPHGVRAVRYALVLIRRGCDIHHDNYVRTGPQPLLLRFVGWKMRVDARCESGAEDDGRAGRAREVPSALVFRSANISAYDVVRRLALLRITGSPHTRASAPLCIPIAPKSTGPLMQNQGIDVHPPAGNHTIPHREEHREERTRRRAPSHPAGMRRPSRDPP</sequence>
<evidence type="ECO:0000313" key="3">
    <source>
        <dbReference type="Proteomes" id="UP000054270"/>
    </source>
</evidence>
<keyword evidence="3" id="KW-1185">Reference proteome</keyword>
<organism evidence="2 3">
    <name type="scientific">Hypholoma sublateritium (strain FD-334 SS-4)</name>
    <dbReference type="NCBI Taxonomy" id="945553"/>
    <lineage>
        <taxon>Eukaryota</taxon>
        <taxon>Fungi</taxon>
        <taxon>Dikarya</taxon>
        <taxon>Basidiomycota</taxon>
        <taxon>Agaricomycotina</taxon>
        <taxon>Agaricomycetes</taxon>
        <taxon>Agaricomycetidae</taxon>
        <taxon>Agaricales</taxon>
        <taxon>Agaricineae</taxon>
        <taxon>Strophariaceae</taxon>
        <taxon>Hypholoma</taxon>
    </lineage>
</organism>
<evidence type="ECO:0000256" key="1">
    <source>
        <dbReference type="SAM" id="MobiDB-lite"/>
    </source>
</evidence>
<proteinExistence type="predicted"/>